<dbReference type="GO" id="GO:0005886">
    <property type="term" value="C:plasma membrane"/>
    <property type="evidence" value="ECO:0007669"/>
    <property type="project" value="UniProtKB-SubCell"/>
</dbReference>
<dbReference type="EMBL" id="LANV01000001">
    <property type="protein sequence ID" value="KJV63573.1"/>
    <property type="molecule type" value="Genomic_DNA"/>
</dbReference>
<dbReference type="InterPro" id="IPR023471">
    <property type="entry name" value="CtaG/Cox11_dom_sf"/>
</dbReference>
<dbReference type="PATRIC" id="fig|1359152.3.peg.986"/>
<evidence type="ECO:0000256" key="1">
    <source>
        <dbReference type="ARBA" id="ARBA00004007"/>
    </source>
</evidence>
<feature type="topological domain" description="Periplasmic" evidence="10">
    <location>
        <begin position="29"/>
        <end position="184"/>
    </location>
</feature>
<dbReference type="PIRSF" id="PIRSF005413">
    <property type="entry name" value="COX11"/>
    <property type="match status" value="1"/>
</dbReference>
<sequence length="184" mass="20573">MANMNKNSSLQYLLIALVLSMLCLSFASVPLYRIFCKVTGYGGTTKQSTAPHNKSLGKHEIKVRFSATTNNIPILFSPEQSYVTVRPGTQKLIFYRAQNTTEKPITGMAVYNVSPVQAGKYFNKIACFCFTQQTFEPHTSIVMPVSFFIDPEIENDVSTAHIREITLSYIFFDSSEAESAIKNS</sequence>
<dbReference type="FunFam" id="2.60.370.10:FF:000001">
    <property type="entry name" value="COX11 cytochrome c oxidase assembly homolog"/>
    <property type="match status" value="1"/>
</dbReference>
<evidence type="ECO:0000313" key="11">
    <source>
        <dbReference type="EMBL" id="KJV63573.1"/>
    </source>
</evidence>
<keyword evidence="5 10" id="KW-0812">Transmembrane</keyword>
<evidence type="ECO:0000256" key="10">
    <source>
        <dbReference type="HAMAP-Rule" id="MF_00155"/>
    </source>
</evidence>
<evidence type="ECO:0000256" key="8">
    <source>
        <dbReference type="ARBA" id="ARBA00023008"/>
    </source>
</evidence>
<dbReference type="InterPro" id="IPR007533">
    <property type="entry name" value="Cyt_c_oxidase_assmbl_CtaG"/>
</dbReference>
<keyword evidence="7 10" id="KW-1133">Transmembrane helix</keyword>
<evidence type="ECO:0000256" key="9">
    <source>
        <dbReference type="ARBA" id="ARBA00023136"/>
    </source>
</evidence>
<dbReference type="HAMAP" id="MF_00155">
    <property type="entry name" value="CtaG"/>
    <property type="match status" value="1"/>
</dbReference>
<evidence type="ECO:0000256" key="7">
    <source>
        <dbReference type="ARBA" id="ARBA00022989"/>
    </source>
</evidence>
<keyword evidence="6 10" id="KW-0735">Signal-anchor</keyword>
<dbReference type="AlphaFoldDB" id="A0A0F3N671"/>
<dbReference type="Pfam" id="PF04442">
    <property type="entry name" value="CtaG_Cox11"/>
    <property type="match status" value="1"/>
</dbReference>
<proteinExistence type="inferred from homology"/>
<keyword evidence="10" id="KW-1003">Cell membrane</keyword>
<dbReference type="SUPFAM" id="SSF110111">
    <property type="entry name" value="Ctag/Cox11"/>
    <property type="match status" value="1"/>
</dbReference>
<comment type="function">
    <text evidence="1 10">Exerts its effect at some terminal stage of cytochrome c oxidase synthesis, probably by being involved in the insertion of the copper B into subunit I.</text>
</comment>
<name>A0A0F3N671_ANAPH</name>
<protein>
    <recommendedName>
        <fullName evidence="4 10">Cytochrome c oxidase assembly protein CtaG</fullName>
    </recommendedName>
</protein>
<keyword evidence="8 10" id="KW-0186">Copper</keyword>
<evidence type="ECO:0000256" key="5">
    <source>
        <dbReference type="ARBA" id="ARBA00022692"/>
    </source>
</evidence>
<keyword evidence="9 10" id="KW-0472">Membrane</keyword>
<dbReference type="PANTHER" id="PTHR21320">
    <property type="entry name" value="CYTOCHROME C OXIDASE ASSEMBLY PROTEIN COX11-RELATED"/>
    <property type="match status" value="1"/>
</dbReference>
<dbReference type="GO" id="GO:0008535">
    <property type="term" value="P:respiratory chain complex IV assembly"/>
    <property type="evidence" value="ECO:0007669"/>
    <property type="project" value="UniProtKB-UniRule"/>
</dbReference>
<evidence type="ECO:0000256" key="6">
    <source>
        <dbReference type="ARBA" id="ARBA00022968"/>
    </source>
</evidence>
<evidence type="ECO:0000256" key="3">
    <source>
        <dbReference type="ARBA" id="ARBA00009620"/>
    </source>
</evidence>
<dbReference type="Gene3D" id="2.60.370.10">
    <property type="entry name" value="Ctag/Cox11"/>
    <property type="match status" value="1"/>
</dbReference>
<evidence type="ECO:0000256" key="4">
    <source>
        <dbReference type="ARBA" id="ARBA00015384"/>
    </source>
</evidence>
<dbReference type="NCBIfam" id="NF003465">
    <property type="entry name" value="PRK05089.1"/>
    <property type="match status" value="1"/>
</dbReference>
<dbReference type="GO" id="GO:0005507">
    <property type="term" value="F:copper ion binding"/>
    <property type="evidence" value="ECO:0007669"/>
    <property type="project" value="InterPro"/>
</dbReference>
<dbReference type="Proteomes" id="UP000033441">
    <property type="component" value="Unassembled WGS sequence"/>
</dbReference>
<dbReference type="PANTHER" id="PTHR21320:SF3">
    <property type="entry name" value="CYTOCHROME C OXIDASE ASSEMBLY PROTEIN COX11, MITOCHONDRIAL-RELATED"/>
    <property type="match status" value="1"/>
</dbReference>
<comment type="subcellular location">
    <subcellularLocation>
        <location evidence="2 10">Cell inner membrane</location>
        <topology evidence="2 10">Single-pass type II membrane protein</topology>
        <orientation evidence="2 10">Periplasmic side</orientation>
    </subcellularLocation>
</comment>
<comment type="similarity">
    <text evidence="3 10">Belongs to the COX11/CtaG family.</text>
</comment>
<evidence type="ECO:0000256" key="2">
    <source>
        <dbReference type="ARBA" id="ARBA00004382"/>
    </source>
</evidence>
<keyword evidence="10" id="KW-0997">Cell inner membrane</keyword>
<reference evidence="11 12" key="1">
    <citation type="submission" date="2015-02" db="EMBL/GenBank/DDBJ databases">
        <title>Genome Sequencing of Rickettsiales.</title>
        <authorList>
            <person name="Daugherty S.C."/>
            <person name="Su Q."/>
            <person name="Abolude K."/>
            <person name="Beier-Sexton M."/>
            <person name="Carlyon J.A."/>
            <person name="Carter R."/>
            <person name="Day N.P."/>
            <person name="Dumler S.J."/>
            <person name="Dyachenko V."/>
            <person name="Godinez A."/>
            <person name="Kurtti T.J."/>
            <person name="Lichay M."/>
            <person name="Mullins K.E."/>
            <person name="Ott S."/>
            <person name="Pappas-Brown V."/>
            <person name="Paris D.H."/>
            <person name="Patel P."/>
            <person name="Richards A.L."/>
            <person name="Sadzewicz L."/>
            <person name="Sears K."/>
            <person name="Seidman D."/>
            <person name="Sengamalay N."/>
            <person name="Stenos J."/>
            <person name="Tallon L.J."/>
            <person name="Vincent G."/>
            <person name="Fraser C.M."/>
            <person name="Munderloh U."/>
            <person name="Dunning-Hotopp J.C."/>
        </authorList>
    </citation>
    <scope>NUCLEOTIDE SEQUENCE [LARGE SCALE GENOMIC DNA]</scope>
    <source>
        <strain evidence="11 12">ApMUC09</strain>
    </source>
</reference>
<feature type="topological domain" description="Cytoplasmic" evidence="10">
    <location>
        <begin position="1"/>
        <end position="6"/>
    </location>
</feature>
<evidence type="ECO:0000313" key="12">
    <source>
        <dbReference type="Proteomes" id="UP000033441"/>
    </source>
</evidence>
<comment type="caution">
    <text evidence="11">The sequence shown here is derived from an EMBL/GenBank/DDBJ whole genome shotgun (WGS) entry which is preliminary data.</text>
</comment>
<gene>
    <name evidence="10" type="primary">ctaG</name>
    <name evidence="11" type="ORF">APHMUC_0939</name>
</gene>
<organism evidence="11 12">
    <name type="scientific">Anaplasma phagocytophilum str. ApMUC09</name>
    <dbReference type="NCBI Taxonomy" id="1359152"/>
    <lineage>
        <taxon>Bacteria</taxon>
        <taxon>Pseudomonadati</taxon>
        <taxon>Pseudomonadota</taxon>
        <taxon>Alphaproteobacteria</taxon>
        <taxon>Rickettsiales</taxon>
        <taxon>Anaplasmataceae</taxon>
        <taxon>Anaplasma</taxon>
        <taxon>phagocytophilum group</taxon>
    </lineage>
</organism>
<accession>A0A0F3N671</accession>